<comment type="similarity">
    <text evidence="2 5">Belongs to the pseudouridine synthase TruB family. Type 1 subfamily.</text>
</comment>
<dbReference type="GO" id="GO:0160148">
    <property type="term" value="F:tRNA pseudouridine(55) synthase activity"/>
    <property type="evidence" value="ECO:0007669"/>
    <property type="project" value="UniProtKB-EC"/>
</dbReference>
<dbReference type="Pfam" id="PF01509">
    <property type="entry name" value="TruB_N"/>
    <property type="match status" value="1"/>
</dbReference>
<comment type="function">
    <text evidence="5">Responsible for synthesis of pseudouridine from uracil-55 in the psi GC loop of transfer RNAs.</text>
</comment>
<feature type="domain" description="Pseudouridine synthase II N-terminal" evidence="7">
    <location>
        <begin position="23"/>
        <end position="170"/>
    </location>
</feature>
<keyword evidence="10" id="KW-1185">Reference proteome</keyword>
<evidence type="ECO:0000259" key="7">
    <source>
        <dbReference type="Pfam" id="PF01509"/>
    </source>
</evidence>
<dbReference type="Gene3D" id="3.30.2350.10">
    <property type="entry name" value="Pseudouridine synthase"/>
    <property type="match status" value="1"/>
</dbReference>
<dbReference type="GO" id="GO:0003723">
    <property type="term" value="F:RNA binding"/>
    <property type="evidence" value="ECO:0007669"/>
    <property type="project" value="InterPro"/>
</dbReference>
<evidence type="ECO:0000256" key="3">
    <source>
        <dbReference type="ARBA" id="ARBA00022694"/>
    </source>
</evidence>
<dbReference type="EC" id="5.4.99.25" evidence="5"/>
<accession>A0AAP2W7Z7</accession>
<dbReference type="GO" id="GO:1990481">
    <property type="term" value="P:mRNA pseudouridine synthesis"/>
    <property type="evidence" value="ECO:0007669"/>
    <property type="project" value="TreeGrafter"/>
</dbReference>
<feature type="domain" description="tRNA pseudouridylate synthase B C-terminal" evidence="8">
    <location>
        <begin position="171"/>
        <end position="226"/>
    </location>
</feature>
<dbReference type="RefSeq" id="WP_231061524.1">
    <property type="nucleotide sequence ID" value="NZ_JAJNOR010000001.1"/>
</dbReference>
<name>A0AAP2W7Z7_9FIRM</name>
<dbReference type="PANTHER" id="PTHR13767">
    <property type="entry name" value="TRNA-PSEUDOURIDINE SYNTHASE"/>
    <property type="match status" value="1"/>
</dbReference>
<evidence type="ECO:0000256" key="6">
    <source>
        <dbReference type="SAM" id="MobiDB-lite"/>
    </source>
</evidence>
<evidence type="ECO:0000313" key="10">
    <source>
        <dbReference type="Proteomes" id="UP001299265"/>
    </source>
</evidence>
<dbReference type="Pfam" id="PF16198">
    <property type="entry name" value="TruB_C_2"/>
    <property type="match status" value="1"/>
</dbReference>
<evidence type="ECO:0000313" key="9">
    <source>
        <dbReference type="EMBL" id="MCD2491605.1"/>
    </source>
</evidence>
<dbReference type="InterPro" id="IPR002501">
    <property type="entry name" value="PsdUridine_synth_N"/>
</dbReference>
<comment type="catalytic activity">
    <reaction evidence="1 5">
        <text>uridine(55) in tRNA = pseudouridine(55) in tRNA</text>
        <dbReference type="Rhea" id="RHEA:42532"/>
        <dbReference type="Rhea" id="RHEA-COMP:10101"/>
        <dbReference type="Rhea" id="RHEA-COMP:10102"/>
        <dbReference type="ChEBI" id="CHEBI:65314"/>
        <dbReference type="ChEBI" id="CHEBI:65315"/>
        <dbReference type="EC" id="5.4.99.25"/>
    </reaction>
</comment>
<dbReference type="CDD" id="cd02573">
    <property type="entry name" value="PseudoU_synth_EcTruB"/>
    <property type="match status" value="1"/>
</dbReference>
<feature type="compositionally biased region" description="Basic and acidic residues" evidence="6">
    <location>
        <begin position="256"/>
        <end position="265"/>
    </location>
</feature>
<dbReference type="AlphaFoldDB" id="A0AAP2W7Z7"/>
<evidence type="ECO:0000256" key="5">
    <source>
        <dbReference type="HAMAP-Rule" id="MF_01080"/>
    </source>
</evidence>
<organism evidence="9 10">
    <name type="scientific">Lientehia hominis</name>
    <dbReference type="NCBI Taxonomy" id="2897778"/>
    <lineage>
        <taxon>Bacteria</taxon>
        <taxon>Bacillati</taxon>
        <taxon>Bacillota</taxon>
        <taxon>Clostridia</taxon>
        <taxon>Lachnospirales</taxon>
        <taxon>Lachnospiraceae</taxon>
        <taxon>Lientehia</taxon>
    </lineage>
</organism>
<evidence type="ECO:0000256" key="1">
    <source>
        <dbReference type="ARBA" id="ARBA00000385"/>
    </source>
</evidence>
<dbReference type="FunFam" id="3.30.2350.10:FF:000011">
    <property type="entry name" value="tRNA pseudouridine synthase B"/>
    <property type="match status" value="1"/>
</dbReference>
<gene>
    <name evidence="5 9" type="primary">truB</name>
    <name evidence="9" type="ORF">LQE92_03060</name>
</gene>
<dbReference type="SUPFAM" id="SSF55120">
    <property type="entry name" value="Pseudouridine synthase"/>
    <property type="match status" value="1"/>
</dbReference>
<dbReference type="NCBIfam" id="TIGR00431">
    <property type="entry name" value="TruB"/>
    <property type="match status" value="1"/>
</dbReference>
<feature type="region of interest" description="Disordered" evidence="6">
    <location>
        <begin position="256"/>
        <end position="277"/>
    </location>
</feature>
<dbReference type="InterPro" id="IPR020103">
    <property type="entry name" value="PsdUridine_synth_cat_dom_sf"/>
</dbReference>
<keyword evidence="3 5" id="KW-0819">tRNA processing</keyword>
<proteinExistence type="inferred from homology"/>
<comment type="caution">
    <text evidence="9">The sequence shown here is derived from an EMBL/GenBank/DDBJ whole genome shotgun (WGS) entry which is preliminary data.</text>
</comment>
<reference evidence="9 10" key="1">
    <citation type="submission" date="2021-11" db="EMBL/GenBank/DDBJ databases">
        <title>Lacrimispora sp. nov. NSJ-141 isolated from human feces.</title>
        <authorList>
            <person name="Abdugheni R."/>
        </authorList>
    </citation>
    <scope>NUCLEOTIDE SEQUENCE [LARGE SCALE GENOMIC DNA]</scope>
    <source>
        <strain evidence="9 10">NSJ-141</strain>
    </source>
</reference>
<keyword evidence="4 5" id="KW-0413">Isomerase</keyword>
<evidence type="ECO:0000259" key="8">
    <source>
        <dbReference type="Pfam" id="PF16198"/>
    </source>
</evidence>
<dbReference type="HAMAP" id="MF_01080">
    <property type="entry name" value="TruB_bact"/>
    <property type="match status" value="1"/>
</dbReference>
<dbReference type="GO" id="GO:0031119">
    <property type="term" value="P:tRNA pseudouridine synthesis"/>
    <property type="evidence" value="ECO:0007669"/>
    <property type="project" value="UniProtKB-UniRule"/>
</dbReference>
<dbReference type="InterPro" id="IPR032819">
    <property type="entry name" value="TruB_C"/>
</dbReference>
<feature type="active site" description="Nucleophile" evidence="5">
    <location>
        <position position="38"/>
    </location>
</feature>
<dbReference type="InterPro" id="IPR014780">
    <property type="entry name" value="tRNA_psdUridine_synth_TruB"/>
</dbReference>
<dbReference type="EMBL" id="JAJNOR010000001">
    <property type="protein sequence ID" value="MCD2491605.1"/>
    <property type="molecule type" value="Genomic_DNA"/>
</dbReference>
<dbReference type="PANTHER" id="PTHR13767:SF2">
    <property type="entry name" value="PSEUDOURIDYLATE SYNTHASE TRUB1"/>
    <property type="match status" value="1"/>
</dbReference>
<dbReference type="Proteomes" id="UP001299265">
    <property type="component" value="Unassembled WGS sequence"/>
</dbReference>
<evidence type="ECO:0000256" key="2">
    <source>
        <dbReference type="ARBA" id="ARBA00005642"/>
    </source>
</evidence>
<evidence type="ECO:0000256" key="4">
    <source>
        <dbReference type="ARBA" id="ARBA00023235"/>
    </source>
</evidence>
<protein>
    <recommendedName>
        <fullName evidence="5">tRNA pseudouridine synthase B</fullName>
        <ecNumber evidence="5">5.4.99.25</ecNumber>
    </recommendedName>
    <alternativeName>
        <fullName evidence="5">tRNA pseudouridine(55) synthase</fullName>
        <shortName evidence="5">Psi55 synthase</shortName>
    </alternativeName>
    <alternativeName>
        <fullName evidence="5">tRNA pseudouridylate synthase</fullName>
    </alternativeName>
    <alternativeName>
        <fullName evidence="5">tRNA-uridine isomerase</fullName>
    </alternativeName>
</protein>
<sequence>MDGLLNIYKERGFTSHDVVAKLRGILKQKKIGHTGTLDPDAEGVLPVCLGKATKVCELLADKNKTYRAVLLLGIETDTQDVTGQITARSSADVDEESVREAVLSFIGPYAQVPPMYSALKVGGKKLYELARQGKEIERAARPVTIHEIVIEKVELPRVTLTVTCSKGTYIRTLCHDIGKKLGCGGCMESLVRVRVAGFRMEDALTLSQVELLRDEGVLEEELISIDSLFQEYPAYLAAKGTEKLLYNGNPLKLSELDRREEDRTGTDISEETENESEEKIRLYDRHGQFMGIYSFDEAIRRYRPVKLFFTVSDGGMEERQWK</sequence>